<sequence>MGVILELGILLGERSASERQSDCFEADYNCQVALVKAEQEKVIKLEG</sequence>
<dbReference type="InParanoid" id="A0A3B1E8T6"/>
<gene>
    <name evidence="1" type="ORF">CELE_Y61B8B.3</name>
    <name evidence="1 3" type="ORF">Y61B8B.3</name>
</gene>
<evidence type="ECO:0000313" key="2">
    <source>
        <dbReference type="Proteomes" id="UP000001940"/>
    </source>
</evidence>
<protein>
    <submittedName>
        <fullName evidence="1">Uncharacterized protein</fullName>
    </submittedName>
</protein>
<proteinExistence type="predicted"/>
<evidence type="ECO:0000313" key="3">
    <source>
        <dbReference type="WormBase" id="Y61B8B.3"/>
    </source>
</evidence>
<dbReference type="AGR" id="WB:WBGene00303378"/>
<keyword evidence="2" id="KW-1185">Reference proteome</keyword>
<organism evidence="1 2">
    <name type="scientific">Caenorhabditis elegans</name>
    <dbReference type="NCBI Taxonomy" id="6239"/>
    <lineage>
        <taxon>Eukaryota</taxon>
        <taxon>Metazoa</taxon>
        <taxon>Ecdysozoa</taxon>
        <taxon>Nematoda</taxon>
        <taxon>Chromadorea</taxon>
        <taxon>Rhabditida</taxon>
        <taxon>Rhabditina</taxon>
        <taxon>Rhabditomorpha</taxon>
        <taxon>Rhabditoidea</taxon>
        <taxon>Rhabditidae</taxon>
        <taxon>Peloderinae</taxon>
        <taxon>Caenorhabditis</taxon>
    </lineage>
</organism>
<dbReference type="Bgee" id="WBGene00303378">
    <property type="expression patterns" value="Expressed in pharyngeal muscle cell (C elegans)"/>
</dbReference>
<dbReference type="WormBase" id="Y61B8B.3">
    <property type="protein sequence ID" value="CE52762"/>
    <property type="gene ID" value="WBGene00303378"/>
</dbReference>
<evidence type="ECO:0000313" key="1">
    <source>
        <dbReference type="EMBL" id="VAY52536.1"/>
    </source>
</evidence>
<dbReference type="AlphaFoldDB" id="A0A3B1E8T6"/>
<dbReference type="EMBL" id="BX284605">
    <property type="protein sequence ID" value="VAY52536.1"/>
    <property type="molecule type" value="Genomic_DNA"/>
</dbReference>
<dbReference type="Proteomes" id="UP000001940">
    <property type="component" value="Chromosome V"/>
</dbReference>
<name>A0A3B1E8T6_CAEEL</name>
<reference evidence="1 2" key="1">
    <citation type="journal article" date="1998" name="Science">
        <title>Genome sequence of the nematode C. elegans: a platform for investigating biology.</title>
        <authorList>
            <consortium name="The C. elegans sequencing consortium"/>
            <person name="Sulson J.E."/>
            <person name="Waterston R."/>
        </authorList>
    </citation>
    <scope>NUCLEOTIDE SEQUENCE [LARGE SCALE GENOMIC DNA]</scope>
    <source>
        <strain evidence="1 2">Bristol N2</strain>
    </source>
</reference>
<accession>A0A3B1E8T6</accession>